<name>A0ABS7RFG3_9ACTN</name>
<evidence type="ECO:0000256" key="1">
    <source>
        <dbReference type="SAM" id="MobiDB-lite"/>
    </source>
</evidence>
<feature type="region of interest" description="Disordered" evidence="1">
    <location>
        <begin position="304"/>
        <end position="329"/>
    </location>
</feature>
<feature type="transmembrane region" description="Helical" evidence="2">
    <location>
        <begin position="20"/>
        <end position="42"/>
    </location>
</feature>
<dbReference type="EMBL" id="JAIEZQ010000001">
    <property type="protein sequence ID" value="MBY9073770.1"/>
    <property type="molecule type" value="Genomic_DNA"/>
</dbReference>
<gene>
    <name evidence="3" type="ORF">K1X13_02940</name>
</gene>
<evidence type="ECO:0000313" key="4">
    <source>
        <dbReference type="Proteomes" id="UP000754710"/>
    </source>
</evidence>
<accession>A0ABS7RFG3</accession>
<protein>
    <submittedName>
        <fullName evidence="3">Pilus assembly protein</fullName>
    </submittedName>
</protein>
<dbReference type="Proteomes" id="UP000754710">
    <property type="component" value="Unassembled WGS sequence"/>
</dbReference>
<sequence>MRRLNARLRGRRDERGAVAIMVAISLTALLVVVAMVLDFGLVRMDRQSNKSAADSAVGAGMRALDGGTGEIYSYRGVCEAIDYLNANQPELDGAGLAWGECGGARDSVVCKPGVPSTAANFAQTVTTPDDVEYLVEISIPYVLADHPEFQEETKATLAGDQGEPAEQGCDQIGVQITQTRQPGLGSIASDEDIVSRVRSVGRVTIGNDGQGAVALLLLERHDCRAIDTVGGASVHVYGTAEMPGMIHTDSLGDGDDCNSVNKVYNGNHTNGIVADESDDGLLPGLLSTAALSGAAAAVAGNATDPIDQVHGGPYPPGNPPEGRDPVTRRPVDNRWLDAVRTQDAVGYAKTVMTPAAATAAGYTLSTLVGSGCNLAGAELTAVKLYVDCNTGPGFTQAGVTLPDAVEVVFNGKVKADNLSMPKATGVYVYGEWGGSGLAFDVSPSFRLHHFGAATCSSAPTGDVNNRAVLYIAGGFLKSANSSSFLQMCNTTLIMGGAQVGGCLPATNGVDPVDNACNGIIQITGGSQDWTAPNSTSDTADPSKWALFEDLALWTEAWGAHTMAGGGTMHLSGVFMLPEADAFNIKGGGLQDVRNSQYIARKLNVTGGGALEMEPNAKDVVTIPVLGGFSFVR</sequence>
<organism evidence="3 4">
    <name type="scientific">Nocardioides jiangsuensis</name>
    <dbReference type="NCBI Taxonomy" id="2866161"/>
    <lineage>
        <taxon>Bacteria</taxon>
        <taxon>Bacillati</taxon>
        <taxon>Actinomycetota</taxon>
        <taxon>Actinomycetes</taxon>
        <taxon>Propionibacteriales</taxon>
        <taxon>Nocardioidaceae</taxon>
        <taxon>Nocardioides</taxon>
    </lineage>
</organism>
<proteinExistence type="predicted"/>
<comment type="caution">
    <text evidence="3">The sequence shown here is derived from an EMBL/GenBank/DDBJ whole genome shotgun (WGS) entry which is preliminary data.</text>
</comment>
<keyword evidence="2" id="KW-0472">Membrane</keyword>
<keyword evidence="2" id="KW-0812">Transmembrane</keyword>
<evidence type="ECO:0000313" key="3">
    <source>
        <dbReference type="EMBL" id="MBY9073770.1"/>
    </source>
</evidence>
<reference evidence="3 4" key="1">
    <citation type="submission" date="2021-08" db="EMBL/GenBank/DDBJ databases">
        <title>Nocardioides bacterium WL0053 sp. nov., isolated from the sediment.</title>
        <authorList>
            <person name="Wang L."/>
            <person name="Zhang D."/>
            <person name="Zhang A."/>
        </authorList>
    </citation>
    <scope>NUCLEOTIDE SEQUENCE [LARGE SCALE GENOMIC DNA]</scope>
    <source>
        <strain evidence="3 4">WL0053</strain>
    </source>
</reference>
<dbReference type="RefSeq" id="WP_221023532.1">
    <property type="nucleotide sequence ID" value="NZ_JAIEZQ010000001.1"/>
</dbReference>
<evidence type="ECO:0000256" key="2">
    <source>
        <dbReference type="SAM" id="Phobius"/>
    </source>
</evidence>
<keyword evidence="4" id="KW-1185">Reference proteome</keyword>
<keyword evidence="2" id="KW-1133">Transmembrane helix</keyword>